<sequence length="241" mass="26844">MPPEARPSPAAQKEMRAFVSSMANFGFRSWVDSHGTMPDNVLPRVATFDFSQLGAYDPGPPPPGPKGQIMISWMENGVRKQTPLYSDDEGESDNDDDGAGTTNPEDPLGRVGVQVEYEVRKGRVAALLAVPAAWFLHSYWEFGRSAFKGCGPFERFFYLLLLAWLAVEAAATELLGKTSPTGRARDVVLARGRRINEWMLGVPPRPERTPYDEPVDRFRELPDEKPGMVYRKMGDGFTLSF</sequence>
<evidence type="ECO:0000313" key="2">
    <source>
        <dbReference type="EMBL" id="EKD01250.1"/>
    </source>
</evidence>
<dbReference type="Proteomes" id="UP000006757">
    <property type="component" value="Unassembled WGS sequence"/>
</dbReference>
<dbReference type="InParanoid" id="K1VB35"/>
<proteinExistence type="predicted"/>
<protein>
    <submittedName>
        <fullName evidence="2">Uncharacterized protein</fullName>
    </submittedName>
</protein>
<accession>K1VB35</accession>
<name>K1VB35_TRIAC</name>
<organism evidence="2 3">
    <name type="scientific">Trichosporon asahii var. asahii (strain CBS 8904)</name>
    <name type="common">Yeast</name>
    <dbReference type="NCBI Taxonomy" id="1220162"/>
    <lineage>
        <taxon>Eukaryota</taxon>
        <taxon>Fungi</taxon>
        <taxon>Dikarya</taxon>
        <taxon>Basidiomycota</taxon>
        <taxon>Agaricomycotina</taxon>
        <taxon>Tremellomycetes</taxon>
        <taxon>Trichosporonales</taxon>
        <taxon>Trichosporonaceae</taxon>
        <taxon>Trichosporon</taxon>
    </lineage>
</organism>
<comment type="caution">
    <text evidence="2">The sequence shown here is derived from an EMBL/GenBank/DDBJ whole genome shotgun (WGS) entry which is preliminary data.</text>
</comment>
<feature type="region of interest" description="Disordered" evidence="1">
    <location>
        <begin position="82"/>
        <end position="109"/>
    </location>
</feature>
<evidence type="ECO:0000313" key="3">
    <source>
        <dbReference type="Proteomes" id="UP000006757"/>
    </source>
</evidence>
<reference evidence="2 3" key="1">
    <citation type="journal article" date="2012" name="Eukaryot. Cell">
        <title>Genome sequence of the Trichosporon asahii environmental strain CBS 8904.</title>
        <authorList>
            <person name="Yang R.Y."/>
            <person name="Li H.T."/>
            <person name="Zhu H."/>
            <person name="Zhou G.P."/>
            <person name="Wang M."/>
            <person name="Wang L."/>
        </authorList>
    </citation>
    <scope>NUCLEOTIDE SEQUENCE [LARGE SCALE GENOMIC DNA]</scope>
    <source>
        <strain evidence="2 3">CBS 8904</strain>
    </source>
</reference>
<gene>
    <name evidence="2" type="ORF">A1Q2_04475</name>
</gene>
<dbReference type="EMBL" id="AMBO01000323">
    <property type="protein sequence ID" value="EKD01250.1"/>
    <property type="molecule type" value="Genomic_DNA"/>
</dbReference>
<keyword evidence="3" id="KW-1185">Reference proteome</keyword>
<evidence type="ECO:0000256" key="1">
    <source>
        <dbReference type="SAM" id="MobiDB-lite"/>
    </source>
</evidence>
<dbReference type="HOGENOM" id="CLU_1152442_0_0_1"/>
<feature type="compositionally biased region" description="Acidic residues" evidence="1">
    <location>
        <begin position="86"/>
        <end position="98"/>
    </location>
</feature>
<dbReference type="AlphaFoldDB" id="K1VB35"/>